<protein>
    <submittedName>
        <fullName evidence="1">Uncharacterized protein</fullName>
    </submittedName>
</protein>
<evidence type="ECO:0000313" key="1">
    <source>
        <dbReference type="EMBL" id="WNY29298.1"/>
    </source>
</evidence>
<organism evidence="1 2">
    <name type="scientific">Methanimicrococcus stummii</name>
    <dbReference type="NCBI Taxonomy" id="3028294"/>
    <lineage>
        <taxon>Archaea</taxon>
        <taxon>Methanobacteriati</taxon>
        <taxon>Methanobacteriota</taxon>
        <taxon>Stenosarchaea group</taxon>
        <taxon>Methanomicrobia</taxon>
        <taxon>Methanosarcinales</taxon>
        <taxon>Methanosarcinaceae</taxon>
        <taxon>Methanimicrococcus</taxon>
    </lineage>
</organism>
<evidence type="ECO:0000313" key="2">
    <source>
        <dbReference type="Proteomes" id="UP001302662"/>
    </source>
</evidence>
<reference evidence="1 2" key="1">
    <citation type="submission" date="2023-07" db="EMBL/GenBank/DDBJ databases">
        <title>Closed genome sequence of Methanimicrococcus sp. Es2.</title>
        <authorList>
            <person name="Protasov E."/>
            <person name="Platt K."/>
            <person name="Reeh H."/>
            <person name="Poehlein A."/>
            <person name="Daniel R."/>
            <person name="Brune A."/>
        </authorList>
    </citation>
    <scope>NUCLEOTIDE SEQUENCE [LARGE SCALE GENOMIC DNA]</scope>
    <source>
        <strain evidence="1 2">Es2</strain>
    </source>
</reference>
<accession>A0AA96VCF8</accession>
<dbReference type="KEGG" id="mees:MmiEs2_15240"/>
<dbReference type="AlphaFoldDB" id="A0AA96VCF8"/>
<proteinExistence type="predicted"/>
<dbReference type="EMBL" id="CP131062">
    <property type="protein sequence ID" value="WNY29298.1"/>
    <property type="molecule type" value="Genomic_DNA"/>
</dbReference>
<sequence length="35" mass="4131">MVHCKQALFFAPPKYIEGTINIFKNERPMLIIDHD</sequence>
<keyword evidence="2" id="KW-1185">Reference proteome</keyword>
<gene>
    <name evidence="1" type="ORF">MmiEs2_15240</name>
</gene>
<name>A0AA96VCF8_9EURY</name>
<dbReference type="Proteomes" id="UP001302662">
    <property type="component" value="Chromosome"/>
</dbReference>